<reference evidence="2" key="1">
    <citation type="journal article" date="2022" name="New Phytol.">
        <title>Phylogenomic structure and speciation in an emerging model: the Sphagnum magellanicum complex (Bryophyta).</title>
        <authorList>
            <person name="Shaw A.J."/>
            <person name="Piatkowski B."/>
            <person name="Duffy A.M."/>
            <person name="Aguero B."/>
            <person name="Imwattana K."/>
            <person name="Nieto-Lugilde M."/>
            <person name="Healey A."/>
            <person name="Weston D.J."/>
            <person name="Patel M.N."/>
            <person name="Schmutz J."/>
            <person name="Grimwood J."/>
            <person name="Yavitt J.B."/>
            <person name="Hassel K."/>
            <person name="Stenoien H.K."/>
            <person name="Flatberg K.I."/>
            <person name="Bickford C.P."/>
            <person name="Hicks K.A."/>
        </authorList>
    </citation>
    <scope>NUCLEOTIDE SEQUENCE [LARGE SCALE GENOMIC DNA]</scope>
</reference>
<evidence type="ECO:0000313" key="2">
    <source>
        <dbReference type="Proteomes" id="UP000828922"/>
    </source>
</evidence>
<name>A0ACB8HNX2_9BRYO</name>
<comment type="caution">
    <text evidence="1">The sequence shown here is derived from an EMBL/GenBank/DDBJ whole genome shotgun (WGS) entry which is preliminary data.</text>
</comment>
<keyword evidence="2" id="KW-1185">Reference proteome</keyword>
<protein>
    <submittedName>
        <fullName evidence="1">Uncharacterized protein</fullName>
    </submittedName>
</protein>
<sequence>MKPGVKRSCCSEDLKQLRHGDDKIVENEKTAADTALSGHEGLQQKRQKTSHGEEPEELVRCSAKKSVQVEQGNSKHDYPSVCDECGQSGEVSGTSWQQVDEAGLVQCCSQLLELHCPHSFNADLNNNTTYPLCVASHGSIPEANTQKSVYGDCQRYATQFTIDLLQAAHSAISTLYQASHESQNSQESPGDAYWSDARVVQQALAAAKHFLSNHERVGSLQSLVMQAEAASSWAEKDFKAFSHQGVFPLANAIVVGLLQERKQLKLQSVEKDVDEMAMLLLQINTVLRFCFQQVMEDLQTAQISIHLNQGRERVKVVSEAVRTAVPLWLRLYHDIAHCTGLLNQHHH</sequence>
<organism evidence="1 2">
    <name type="scientific">Sphagnum magellanicum</name>
    <dbReference type="NCBI Taxonomy" id="128215"/>
    <lineage>
        <taxon>Eukaryota</taxon>
        <taxon>Viridiplantae</taxon>
        <taxon>Streptophyta</taxon>
        <taxon>Embryophyta</taxon>
        <taxon>Bryophyta</taxon>
        <taxon>Sphagnophytina</taxon>
        <taxon>Sphagnopsida</taxon>
        <taxon>Sphagnales</taxon>
        <taxon>Sphagnaceae</taxon>
        <taxon>Sphagnum</taxon>
    </lineage>
</organism>
<proteinExistence type="predicted"/>
<gene>
    <name evidence="1" type="ORF">CY35_07G111400</name>
</gene>
<evidence type="ECO:0000313" key="1">
    <source>
        <dbReference type="EMBL" id="KAH9557937.1"/>
    </source>
</evidence>
<accession>A0ACB8HNX2</accession>
<dbReference type="EMBL" id="CM038913">
    <property type="protein sequence ID" value="KAH9557937.1"/>
    <property type="molecule type" value="Genomic_DNA"/>
</dbReference>
<dbReference type="Proteomes" id="UP000828922">
    <property type="component" value="Linkage Group LG07"/>
</dbReference>